<keyword evidence="2" id="KW-0472">Membrane</keyword>
<dbReference type="Proteomes" id="UP000642125">
    <property type="component" value="Unassembled WGS sequence"/>
</dbReference>
<feature type="region of interest" description="Disordered" evidence="1">
    <location>
        <begin position="271"/>
        <end position="291"/>
    </location>
</feature>
<reference evidence="3" key="1">
    <citation type="submission" date="2021-01" db="EMBL/GenBank/DDBJ databases">
        <title>Whole genome shotgun sequence of Cellulomonas pakistanensis NBRC 110800.</title>
        <authorList>
            <person name="Komaki H."/>
            <person name="Tamura T."/>
        </authorList>
    </citation>
    <scope>NUCLEOTIDE SEQUENCE</scope>
    <source>
        <strain evidence="3">NBRC 110800</strain>
    </source>
</reference>
<keyword evidence="4" id="KW-1185">Reference proteome</keyword>
<keyword evidence="2" id="KW-0812">Transmembrane</keyword>
<evidence type="ECO:0000256" key="2">
    <source>
        <dbReference type="SAM" id="Phobius"/>
    </source>
</evidence>
<feature type="compositionally biased region" description="Gly residues" evidence="1">
    <location>
        <begin position="276"/>
        <end position="291"/>
    </location>
</feature>
<comment type="caution">
    <text evidence="3">The sequence shown here is derived from an EMBL/GenBank/DDBJ whole genome shotgun (WGS) entry which is preliminary data.</text>
</comment>
<sequence>MERVVVRIVEPATAYPRATTAMRLPVVAGLLLGGGAFALGAAALVADGGLVGIGLGVAIALLLLLGLATVGTFLFQPRRDRLEVVTEEGRLWLPAARPLGVLNLAGLVVCVTLGLVVVAGYAVTREFEGPVAASVGAVVLAVVCVRVLVATLRGDSVLPAVGLGPDDVVRRSGRSRQVLRWEDIAEVTLETDAGPRVVLRGRRPVTTRLTSQPTLGERPVAGSSTRTDQISIGANLHGSDPRLIARLIRHYQRHPADRIELGTSRAEIRLKEGDLDGGAPGRRTGGSARGR</sequence>
<gene>
    <name evidence="3" type="ORF">Cpa01nite_18310</name>
</gene>
<feature type="transmembrane region" description="Helical" evidence="2">
    <location>
        <begin position="52"/>
        <end position="75"/>
    </location>
</feature>
<evidence type="ECO:0000313" key="3">
    <source>
        <dbReference type="EMBL" id="GIG36450.1"/>
    </source>
</evidence>
<dbReference type="AlphaFoldDB" id="A0A919P8S7"/>
<feature type="transmembrane region" description="Helical" evidence="2">
    <location>
        <begin position="24"/>
        <end position="46"/>
    </location>
</feature>
<dbReference type="EMBL" id="BONO01000012">
    <property type="protein sequence ID" value="GIG36450.1"/>
    <property type="molecule type" value="Genomic_DNA"/>
</dbReference>
<feature type="transmembrane region" description="Helical" evidence="2">
    <location>
        <begin position="100"/>
        <end position="123"/>
    </location>
</feature>
<organism evidence="3 4">
    <name type="scientific">Cellulomonas pakistanensis</name>
    <dbReference type="NCBI Taxonomy" id="992287"/>
    <lineage>
        <taxon>Bacteria</taxon>
        <taxon>Bacillati</taxon>
        <taxon>Actinomycetota</taxon>
        <taxon>Actinomycetes</taxon>
        <taxon>Micrococcales</taxon>
        <taxon>Cellulomonadaceae</taxon>
        <taxon>Cellulomonas</taxon>
    </lineage>
</organism>
<name>A0A919P8S7_9CELL</name>
<evidence type="ECO:0000313" key="4">
    <source>
        <dbReference type="Proteomes" id="UP000642125"/>
    </source>
</evidence>
<protein>
    <recommendedName>
        <fullName evidence="5">PH domain-containing protein</fullName>
    </recommendedName>
</protein>
<proteinExistence type="predicted"/>
<accession>A0A919P8S7</accession>
<evidence type="ECO:0008006" key="5">
    <source>
        <dbReference type="Google" id="ProtNLM"/>
    </source>
</evidence>
<keyword evidence="2" id="KW-1133">Transmembrane helix</keyword>
<feature type="transmembrane region" description="Helical" evidence="2">
    <location>
        <begin position="129"/>
        <end position="149"/>
    </location>
</feature>
<evidence type="ECO:0000256" key="1">
    <source>
        <dbReference type="SAM" id="MobiDB-lite"/>
    </source>
</evidence>